<reference evidence="2 3" key="1">
    <citation type="submission" date="2021-06" db="EMBL/GenBank/DDBJ databases">
        <authorList>
            <person name="Palmer J.M."/>
        </authorList>
    </citation>
    <scope>NUCLEOTIDE SEQUENCE [LARGE SCALE GENOMIC DNA]</scope>
    <source>
        <strain evidence="3">if_2019</strain>
        <tissue evidence="2">Muscle</tissue>
    </source>
</reference>
<feature type="region of interest" description="Disordered" evidence="1">
    <location>
        <begin position="45"/>
        <end position="113"/>
    </location>
</feature>
<evidence type="ECO:0000256" key="1">
    <source>
        <dbReference type="SAM" id="MobiDB-lite"/>
    </source>
</evidence>
<dbReference type="EMBL" id="JAHRIQ010031680">
    <property type="protein sequence ID" value="MEQ2231258.1"/>
    <property type="molecule type" value="Genomic_DNA"/>
</dbReference>
<proteinExistence type="predicted"/>
<dbReference type="Proteomes" id="UP001482620">
    <property type="component" value="Unassembled WGS sequence"/>
</dbReference>
<evidence type="ECO:0000313" key="2">
    <source>
        <dbReference type="EMBL" id="MEQ2231258.1"/>
    </source>
</evidence>
<keyword evidence="3" id="KW-1185">Reference proteome</keyword>
<comment type="caution">
    <text evidence="2">The sequence shown here is derived from an EMBL/GenBank/DDBJ whole genome shotgun (WGS) entry which is preliminary data.</text>
</comment>
<gene>
    <name evidence="2" type="ORF">ILYODFUR_037664</name>
</gene>
<organism evidence="2 3">
    <name type="scientific">Ilyodon furcidens</name>
    <name type="common">goldbreast splitfin</name>
    <dbReference type="NCBI Taxonomy" id="33524"/>
    <lineage>
        <taxon>Eukaryota</taxon>
        <taxon>Metazoa</taxon>
        <taxon>Chordata</taxon>
        <taxon>Craniata</taxon>
        <taxon>Vertebrata</taxon>
        <taxon>Euteleostomi</taxon>
        <taxon>Actinopterygii</taxon>
        <taxon>Neopterygii</taxon>
        <taxon>Teleostei</taxon>
        <taxon>Neoteleostei</taxon>
        <taxon>Acanthomorphata</taxon>
        <taxon>Ovalentaria</taxon>
        <taxon>Atherinomorphae</taxon>
        <taxon>Cyprinodontiformes</taxon>
        <taxon>Goodeidae</taxon>
        <taxon>Ilyodon</taxon>
    </lineage>
</organism>
<evidence type="ECO:0000313" key="3">
    <source>
        <dbReference type="Proteomes" id="UP001482620"/>
    </source>
</evidence>
<accession>A0ABV0TEE6</accession>
<name>A0ABV0TEE6_9TELE</name>
<protein>
    <submittedName>
        <fullName evidence="2">Uncharacterized protein</fullName>
    </submittedName>
</protein>
<sequence length="140" mass="15856">MSNFFLLARCMTRSMQGHPATKKPCLPPLRLRPFLLRVKMVQKKMRRISHPAHQLQSASRPVKRKVASGSRNRSTSTRPVSRWVSKATPPPGDDSEDMWHSPGDPDTEPQALKFSPSILQDPGLTRLKHGHRSACSNFFF</sequence>
<feature type="compositionally biased region" description="Polar residues" evidence="1">
    <location>
        <begin position="69"/>
        <end position="79"/>
    </location>
</feature>